<keyword evidence="2" id="KW-1185">Reference proteome</keyword>
<dbReference type="EMBL" id="CAJVPZ010055731">
    <property type="protein sequence ID" value="CAG8784879.1"/>
    <property type="molecule type" value="Genomic_DNA"/>
</dbReference>
<gene>
    <name evidence="1" type="ORF">RFULGI_LOCUS16150</name>
</gene>
<dbReference type="AlphaFoldDB" id="A0A9N9JIY3"/>
<evidence type="ECO:0000313" key="2">
    <source>
        <dbReference type="Proteomes" id="UP000789396"/>
    </source>
</evidence>
<dbReference type="Proteomes" id="UP000789396">
    <property type="component" value="Unassembled WGS sequence"/>
</dbReference>
<organism evidence="1 2">
    <name type="scientific">Racocetra fulgida</name>
    <dbReference type="NCBI Taxonomy" id="60492"/>
    <lineage>
        <taxon>Eukaryota</taxon>
        <taxon>Fungi</taxon>
        <taxon>Fungi incertae sedis</taxon>
        <taxon>Mucoromycota</taxon>
        <taxon>Glomeromycotina</taxon>
        <taxon>Glomeromycetes</taxon>
        <taxon>Diversisporales</taxon>
        <taxon>Gigasporaceae</taxon>
        <taxon>Racocetra</taxon>
    </lineage>
</organism>
<proteinExistence type="predicted"/>
<reference evidence="1" key="1">
    <citation type="submission" date="2021-06" db="EMBL/GenBank/DDBJ databases">
        <authorList>
            <person name="Kallberg Y."/>
            <person name="Tangrot J."/>
            <person name="Rosling A."/>
        </authorList>
    </citation>
    <scope>NUCLEOTIDE SEQUENCE</scope>
    <source>
        <strain evidence="1">IN212</strain>
    </source>
</reference>
<feature type="non-terminal residue" evidence="1">
    <location>
        <position position="1"/>
    </location>
</feature>
<feature type="non-terminal residue" evidence="1">
    <location>
        <position position="84"/>
    </location>
</feature>
<evidence type="ECO:0000313" key="1">
    <source>
        <dbReference type="EMBL" id="CAG8784879.1"/>
    </source>
</evidence>
<sequence>SNGTIVEDIELENMEDPELESMENPELESMENPELNINIQEIIEISDSESESIENRYTVKRKNVGLLSVEPPEIENVDIEFKIA</sequence>
<accession>A0A9N9JIY3</accession>
<comment type="caution">
    <text evidence="1">The sequence shown here is derived from an EMBL/GenBank/DDBJ whole genome shotgun (WGS) entry which is preliminary data.</text>
</comment>
<protein>
    <submittedName>
        <fullName evidence="1">7361_t:CDS:1</fullName>
    </submittedName>
</protein>
<name>A0A9N9JIY3_9GLOM</name>